<accession>A0A6J4K6S4</accession>
<dbReference type="EMBL" id="CADCTM010000839">
    <property type="protein sequence ID" value="CAA9296874.1"/>
    <property type="molecule type" value="Genomic_DNA"/>
</dbReference>
<evidence type="ECO:0008006" key="2">
    <source>
        <dbReference type="Google" id="ProtNLM"/>
    </source>
</evidence>
<protein>
    <recommendedName>
        <fullName evidence="2">Outer membrane protein beta-barrel domain-containing protein</fullName>
    </recommendedName>
</protein>
<dbReference type="AlphaFoldDB" id="A0A6J4K6S4"/>
<organism evidence="1">
    <name type="scientific">uncultured Coleofasciculus sp</name>
    <dbReference type="NCBI Taxonomy" id="1267456"/>
    <lineage>
        <taxon>Bacteria</taxon>
        <taxon>Bacillati</taxon>
        <taxon>Cyanobacteriota</taxon>
        <taxon>Cyanophyceae</taxon>
        <taxon>Coleofasciculales</taxon>
        <taxon>Coleofasciculaceae</taxon>
        <taxon>Coleofasciculus</taxon>
        <taxon>environmental samples</taxon>
    </lineage>
</organism>
<gene>
    <name evidence="1" type="ORF">AVDCRST_MAG92-4781</name>
</gene>
<name>A0A6J4K6S4_9CYAN</name>
<evidence type="ECO:0000313" key="1">
    <source>
        <dbReference type="EMBL" id="CAA9296874.1"/>
    </source>
</evidence>
<reference evidence="1" key="1">
    <citation type="submission" date="2020-02" db="EMBL/GenBank/DDBJ databases">
        <authorList>
            <person name="Meier V. D."/>
        </authorList>
    </citation>
    <scope>NUCLEOTIDE SEQUENCE</scope>
    <source>
        <strain evidence="1">AVDCRST_MAG92</strain>
    </source>
</reference>
<sequence length="242" mass="24869">MASNATGAAIIDQLGNTPTTTISENLVDQFPGEQANLADSQPLPQASINKAQDLSVAQPQLEKLETSAGYLTAVPSTSPVSDVSSNEANTAVAQNVDITPGRSTRGGSSYIGIAGNLGLSGDTGLGDGAFVINSKIGLTRNVSFRPAVAFGDDTDFLLPLTYDFVIESADPFAPIPFAPYVGGGVILSTNGDNDIGFLLTGGVDVPLSTQFVANASINVGFRNDTDVGLFLGVGYTFPGFSR</sequence>
<proteinExistence type="predicted"/>